<keyword evidence="2" id="KW-1185">Reference proteome</keyword>
<evidence type="ECO:0000313" key="3">
    <source>
        <dbReference type="RefSeq" id="XP_020851547.1"/>
    </source>
</evidence>
<dbReference type="Proteomes" id="UP000515140">
    <property type="component" value="Unplaced"/>
</dbReference>
<gene>
    <name evidence="3 4" type="primary">LOC110214804</name>
</gene>
<name>A0A6P5L1G1_PHACI</name>
<dbReference type="GeneID" id="110214804"/>
<proteinExistence type="predicted"/>
<dbReference type="RefSeq" id="XP_020851548.1">
    <property type="nucleotide sequence ID" value="XM_020995889.1"/>
</dbReference>
<protein>
    <submittedName>
        <fullName evidence="3 4">Uncharacterized protein LOC110214804</fullName>
    </submittedName>
</protein>
<comment type="subcellular location">
    <subcellularLocation>
        <location evidence="1">Virion</location>
    </subcellularLocation>
</comment>
<dbReference type="RefSeq" id="XP_020851547.1">
    <property type="nucleotide sequence ID" value="XM_020995888.1"/>
</dbReference>
<dbReference type="KEGG" id="pcw:110214804"/>
<dbReference type="PANTHER" id="PTHR34313:SF2">
    <property type="entry name" value="ENDOGENOUS RETROVIRUS GROUP K MEMBER 21 ENV POLYPROTEIN-LIKE"/>
    <property type="match status" value="1"/>
</dbReference>
<organism evidence="2 3">
    <name type="scientific">Phascolarctos cinereus</name>
    <name type="common">Koala</name>
    <dbReference type="NCBI Taxonomy" id="38626"/>
    <lineage>
        <taxon>Eukaryota</taxon>
        <taxon>Metazoa</taxon>
        <taxon>Chordata</taxon>
        <taxon>Craniata</taxon>
        <taxon>Vertebrata</taxon>
        <taxon>Euteleostomi</taxon>
        <taxon>Mammalia</taxon>
        <taxon>Metatheria</taxon>
        <taxon>Diprotodontia</taxon>
        <taxon>Phascolarctidae</taxon>
        <taxon>Phascolarctos</taxon>
    </lineage>
</organism>
<sequence>MNFTGVPLVPPICVTKGNDTKNSTCLQLFNVTTRFDGNVFNNMAPPPYTVVFFQFYKVTYMGVLGSQCVNDMPIRRPNNSKPCYHVTPISKSLRYPPWLSYHTSERHCVVLQKNFTLQSWNNYTREKNNHTWAFGGFPFPQWVSLHDRGVENQLWKVWAALGPINITNFQGTVHYNMTMRTCLTGNHAFMWGRAQNVNIMSMHSGEYNVTCINCRVSECIGTKIRDQIIFVITQQKFALVPVKSKDCYESHSDRIFGIIDQSNQLAVARKKRCISCVVLGIVSLIAIITASVSLSQSVSIARNEIVQADFMSQLARNVSKGFQTQEDR</sequence>
<dbReference type="InterPro" id="IPR051255">
    <property type="entry name" value="Retroviral_env_glycoprotein"/>
</dbReference>
<evidence type="ECO:0000313" key="2">
    <source>
        <dbReference type="Proteomes" id="UP000515140"/>
    </source>
</evidence>
<reference evidence="3 4" key="1">
    <citation type="submission" date="2025-04" db="UniProtKB">
        <authorList>
            <consortium name="RefSeq"/>
        </authorList>
    </citation>
    <scope>IDENTIFICATION</scope>
    <source>
        <tissue evidence="3 4">Spleen</tissue>
    </source>
</reference>
<evidence type="ECO:0000313" key="4">
    <source>
        <dbReference type="RefSeq" id="XP_020851548.1"/>
    </source>
</evidence>
<evidence type="ECO:0000256" key="1">
    <source>
        <dbReference type="ARBA" id="ARBA00004328"/>
    </source>
</evidence>
<dbReference type="PANTHER" id="PTHR34313">
    <property type="entry name" value="ENDOGENOUS RETROVIRUS GROUP K MEMBER 113 ENV POLYPROTEIN-RELATED"/>
    <property type="match status" value="1"/>
</dbReference>
<accession>A0A6P5L1G1</accession>
<dbReference type="AlphaFoldDB" id="A0A6P5L1G1"/>